<dbReference type="Gene3D" id="2.40.50.140">
    <property type="entry name" value="Nucleic acid-binding proteins"/>
    <property type="match status" value="1"/>
</dbReference>
<dbReference type="SMART" id="SM00278">
    <property type="entry name" value="HhH1"/>
    <property type="match status" value="2"/>
</dbReference>
<dbReference type="Gene3D" id="1.10.8.10">
    <property type="entry name" value="DNA helicase RuvA subunit, C-terminal domain"/>
    <property type="match status" value="1"/>
</dbReference>
<reference evidence="8 9" key="1">
    <citation type="journal article" date="2009" name="J. Bacteriol.">
        <title>Draft genome sequence of the extremely acidophilic bacterium Acidithiobacillus caldus ATCC 51756 reveals metabolic versatility in the genus Acidithiobacillus.</title>
        <authorList>
            <person name="Valdes J."/>
            <person name="Quatrini R."/>
            <person name="Hallberg K."/>
            <person name="Dopson M."/>
            <person name="Valenzuela P.D."/>
            <person name="Holmes D.S."/>
        </authorList>
    </citation>
    <scope>NUCLEOTIDE SEQUENCE [LARGE SCALE GENOMIC DNA]</scope>
    <source>
        <strain evidence="9">ATCC 51756 / DSM 8584 / KU</strain>
    </source>
</reference>
<evidence type="ECO:0000313" key="9">
    <source>
        <dbReference type="Proteomes" id="UP000005522"/>
    </source>
</evidence>
<protein>
    <recommendedName>
        <fullName evidence="6">Holliday junction branch migration complex subunit RuvA</fullName>
    </recommendedName>
</protein>
<dbReference type="HAMAP" id="MF_00031">
    <property type="entry name" value="DNA_HJ_migration_RuvA"/>
    <property type="match status" value="1"/>
</dbReference>
<keyword evidence="8" id="KW-0347">Helicase</keyword>
<dbReference type="SUPFAM" id="SSF50249">
    <property type="entry name" value="Nucleic acid-binding proteins"/>
    <property type="match status" value="1"/>
</dbReference>
<feature type="domain" description="Helix-hairpin-helix DNA-binding motif class 1" evidence="7">
    <location>
        <begin position="108"/>
        <end position="127"/>
    </location>
</feature>
<dbReference type="SUPFAM" id="SSF46929">
    <property type="entry name" value="DNA helicase RuvA subunit, C-terminal domain"/>
    <property type="match status" value="1"/>
</dbReference>
<dbReference type="GO" id="GO:0048476">
    <property type="term" value="C:Holliday junction resolvase complex"/>
    <property type="evidence" value="ECO:0007669"/>
    <property type="project" value="UniProtKB-UniRule"/>
</dbReference>
<evidence type="ECO:0000259" key="7">
    <source>
        <dbReference type="SMART" id="SM00278"/>
    </source>
</evidence>
<evidence type="ECO:0000256" key="1">
    <source>
        <dbReference type="ARBA" id="ARBA00022490"/>
    </source>
</evidence>
<dbReference type="GO" id="GO:0000400">
    <property type="term" value="F:four-way junction DNA binding"/>
    <property type="evidence" value="ECO:0007669"/>
    <property type="project" value="UniProtKB-UniRule"/>
</dbReference>
<keyword evidence="4 6" id="KW-0233">DNA recombination</keyword>
<comment type="caution">
    <text evidence="6">Lacks conserved residue(s) required for the propagation of feature annotation.</text>
</comment>
<sequence>MIAFLRGHILERHPPWLWLEVNGIGYELEMPLSAFFQLPADGAALTLHTHLVVREDAHLLYGFRERAERDIFRQLIKVSGIGGKVALACLSGMDVEQLRAALRDGDVRRLTAIPGVGARTAERLIVELRDKLASGSVGATPVAGDPRQEAIAALQSLGYKATDASQALAGLDPGLSVEELIRQGLKTLARH</sequence>
<dbReference type="Proteomes" id="UP000005522">
    <property type="component" value="Chromosome"/>
</dbReference>
<dbReference type="eggNOG" id="COG0632">
    <property type="taxonomic scope" value="Bacteria"/>
</dbReference>
<keyword evidence="2 6" id="KW-0227">DNA damage</keyword>
<dbReference type="Pfam" id="PF07499">
    <property type="entry name" value="RuvA_C"/>
    <property type="match status" value="1"/>
</dbReference>
<evidence type="ECO:0000256" key="5">
    <source>
        <dbReference type="ARBA" id="ARBA00023204"/>
    </source>
</evidence>
<feature type="domain" description="Helix-hairpin-helix DNA-binding motif class 1" evidence="7">
    <location>
        <begin position="73"/>
        <end position="92"/>
    </location>
</feature>
<evidence type="ECO:0000313" key="8">
    <source>
        <dbReference type="EMBL" id="AIA56485.1"/>
    </source>
</evidence>
<feature type="region of interest" description="Domain II" evidence="6">
    <location>
        <begin position="65"/>
        <end position="142"/>
    </location>
</feature>
<name>A0A059ZY73_ACICK</name>
<feature type="region of interest" description="Domain III" evidence="6">
    <location>
        <begin position="148"/>
        <end position="191"/>
    </location>
</feature>
<dbReference type="SUPFAM" id="SSF47781">
    <property type="entry name" value="RuvA domain 2-like"/>
    <property type="match status" value="1"/>
</dbReference>
<dbReference type="InterPro" id="IPR036267">
    <property type="entry name" value="RuvA_C_sf"/>
</dbReference>
<dbReference type="Pfam" id="PF14520">
    <property type="entry name" value="HHH_5"/>
    <property type="match status" value="1"/>
</dbReference>
<dbReference type="GO" id="GO:0005524">
    <property type="term" value="F:ATP binding"/>
    <property type="evidence" value="ECO:0007669"/>
    <property type="project" value="InterPro"/>
</dbReference>
<comment type="function">
    <text evidence="6">The RuvA-RuvB-RuvC complex processes Holliday junction (HJ) DNA during genetic recombination and DNA repair, while the RuvA-RuvB complex plays an important role in the rescue of blocked DNA replication forks via replication fork reversal (RFR). RuvA specifically binds to HJ cruciform DNA, conferring on it an open structure. The RuvB hexamer acts as an ATP-dependent pump, pulling dsDNA into and through the RuvAB complex. HJ branch migration allows RuvC to scan DNA until it finds its consensus sequence, where it cleaves and resolves the cruciform DNA.</text>
</comment>
<dbReference type="InterPro" id="IPR013849">
    <property type="entry name" value="DNA_helicase_Holl-junc_RuvA_I"/>
</dbReference>
<organism evidence="8 9">
    <name type="scientific">Acidithiobacillus caldus (strain ATCC 51756 / DSM 8584 / KU)</name>
    <dbReference type="NCBI Taxonomy" id="637389"/>
    <lineage>
        <taxon>Bacteria</taxon>
        <taxon>Pseudomonadati</taxon>
        <taxon>Pseudomonadota</taxon>
        <taxon>Acidithiobacillia</taxon>
        <taxon>Acidithiobacillales</taxon>
        <taxon>Acidithiobacillaceae</taxon>
        <taxon>Acidithiobacillus</taxon>
    </lineage>
</organism>
<dbReference type="InterPro" id="IPR000085">
    <property type="entry name" value="RuvA"/>
</dbReference>
<comment type="domain">
    <text evidence="6">Has three domains with a flexible linker between the domains II and III and assumes an 'L' shape. Domain III is highly mobile and contacts RuvB.</text>
</comment>
<dbReference type="InterPro" id="IPR010994">
    <property type="entry name" value="RuvA_2-like"/>
</dbReference>
<dbReference type="Gene3D" id="1.10.150.20">
    <property type="entry name" value="5' to 3' exonuclease, C-terminal subdomain"/>
    <property type="match status" value="1"/>
</dbReference>
<dbReference type="InterPro" id="IPR003583">
    <property type="entry name" value="Hlx-hairpin-Hlx_DNA-bd_motif"/>
</dbReference>
<feature type="region of interest" description="Domain I" evidence="6">
    <location>
        <begin position="1"/>
        <end position="64"/>
    </location>
</feature>
<dbReference type="GO" id="GO:0009379">
    <property type="term" value="C:Holliday junction helicase complex"/>
    <property type="evidence" value="ECO:0007669"/>
    <property type="project" value="InterPro"/>
</dbReference>
<keyword evidence="5 6" id="KW-0234">DNA repair</keyword>
<evidence type="ECO:0000256" key="4">
    <source>
        <dbReference type="ARBA" id="ARBA00023172"/>
    </source>
</evidence>
<dbReference type="Pfam" id="PF01330">
    <property type="entry name" value="RuvA_N"/>
    <property type="match status" value="1"/>
</dbReference>
<keyword evidence="3 6" id="KW-0238">DNA-binding</keyword>
<dbReference type="KEGG" id="acz:Acaty_c2647"/>
<dbReference type="GO" id="GO:0006310">
    <property type="term" value="P:DNA recombination"/>
    <property type="evidence" value="ECO:0007669"/>
    <property type="project" value="UniProtKB-UniRule"/>
</dbReference>
<dbReference type="HOGENOM" id="CLU_087936_0_0_6"/>
<dbReference type="NCBIfam" id="TIGR00084">
    <property type="entry name" value="ruvA"/>
    <property type="match status" value="1"/>
</dbReference>
<accession>A0A059ZY73</accession>
<dbReference type="GeneID" id="92932703"/>
<evidence type="ECO:0000256" key="2">
    <source>
        <dbReference type="ARBA" id="ARBA00022763"/>
    </source>
</evidence>
<dbReference type="CDD" id="cd14332">
    <property type="entry name" value="UBA_RuvA_C"/>
    <property type="match status" value="1"/>
</dbReference>
<comment type="subunit">
    <text evidence="6">Homotetramer. Forms an RuvA(8)-RuvB(12)-Holliday junction (HJ) complex. HJ DNA is sandwiched between 2 RuvA tetramers; dsDNA enters through RuvA and exits via RuvB. An RuvB hexamer assembles on each DNA strand where it exits the tetramer. Each RuvB hexamer is contacted by two RuvA subunits (via domain III) on 2 adjacent RuvB subunits; this complex drives branch migration. In the full resolvosome a probable DNA-RuvA(4)-RuvB(12)-RuvC(2) complex forms which resolves the HJ.</text>
</comment>
<dbReference type="InterPro" id="IPR011114">
    <property type="entry name" value="RuvA_C"/>
</dbReference>
<dbReference type="GO" id="GO:0006281">
    <property type="term" value="P:DNA repair"/>
    <property type="evidence" value="ECO:0007669"/>
    <property type="project" value="UniProtKB-UniRule"/>
</dbReference>
<keyword evidence="1 6" id="KW-0963">Cytoplasm</keyword>
<evidence type="ECO:0000256" key="6">
    <source>
        <dbReference type="HAMAP-Rule" id="MF_00031"/>
    </source>
</evidence>
<evidence type="ECO:0000256" key="3">
    <source>
        <dbReference type="ARBA" id="ARBA00023125"/>
    </source>
</evidence>
<keyword evidence="8" id="KW-0067">ATP-binding</keyword>
<dbReference type="GO" id="GO:0009378">
    <property type="term" value="F:four-way junction helicase activity"/>
    <property type="evidence" value="ECO:0007669"/>
    <property type="project" value="InterPro"/>
</dbReference>
<dbReference type="InterPro" id="IPR012340">
    <property type="entry name" value="NA-bd_OB-fold"/>
</dbReference>
<dbReference type="EMBL" id="CP005986">
    <property type="protein sequence ID" value="AIA56485.1"/>
    <property type="molecule type" value="Genomic_DNA"/>
</dbReference>
<keyword evidence="8" id="KW-0378">Hydrolase</keyword>
<proteinExistence type="inferred from homology"/>
<keyword evidence="8" id="KW-0547">Nucleotide-binding</keyword>
<dbReference type="GO" id="GO:0005737">
    <property type="term" value="C:cytoplasm"/>
    <property type="evidence" value="ECO:0007669"/>
    <property type="project" value="UniProtKB-SubCell"/>
</dbReference>
<dbReference type="RefSeq" id="WP_004869372.1">
    <property type="nucleotide sequence ID" value="NZ_CP005986.1"/>
</dbReference>
<comment type="subcellular location">
    <subcellularLocation>
        <location evidence="6">Cytoplasm</location>
    </subcellularLocation>
</comment>
<gene>
    <name evidence="6" type="primary">ruvA</name>
    <name evidence="8" type="ORF">Acaty_c2647</name>
</gene>
<comment type="similarity">
    <text evidence="6">Belongs to the RuvA family.</text>
</comment>
<dbReference type="AlphaFoldDB" id="A0A059ZY73"/>